<comment type="caution">
    <text evidence="3">The sequence shown here is derived from an EMBL/GenBank/DDBJ whole genome shotgun (WGS) entry which is preliminary data.</text>
</comment>
<reference evidence="3" key="1">
    <citation type="submission" date="2021-02" db="EMBL/GenBank/DDBJ databases">
        <authorList>
            <person name="Dougan E. K."/>
            <person name="Rhodes N."/>
            <person name="Thang M."/>
            <person name="Chan C."/>
        </authorList>
    </citation>
    <scope>NUCLEOTIDE SEQUENCE</scope>
</reference>
<name>A0A812W819_SYMPI</name>
<feature type="domain" description="AB hydrolase-1" evidence="2">
    <location>
        <begin position="13"/>
        <end position="124"/>
    </location>
</feature>
<dbReference type="PRINTS" id="PR00111">
    <property type="entry name" value="ABHYDROLASE"/>
</dbReference>
<dbReference type="Proteomes" id="UP000649617">
    <property type="component" value="Unassembled WGS sequence"/>
</dbReference>
<dbReference type="PANTHER" id="PTHR43798:SF31">
    <property type="entry name" value="AB HYDROLASE SUPERFAMILY PROTEIN YCLE"/>
    <property type="match status" value="1"/>
</dbReference>
<sequence>EDSDPGASRPAAIFLHGAGGNTVGWWQQIPAFVPILRCIAYDIRGYGRSPNPTGDSMTFLIADLEALVAHLCLTRVVLIAQSMGGRAALGYAVRHPDTVLALIMADNWGSFHWPEHYERAKQFTIPEGHPRGVGRNFPQEQPALYHLFRSIGGLNPPRPRLEGPTPGGPTVEEVQRLEVPVLCIVGADDVIFPPSQIRAFAELLPNSVLGSQQRDSSDAVCWEQDRSSPISSGVCGGGRCRSFSLFREGTSFQQAIAGFPQEAHSRIGKLRDLGTSSSQ</sequence>
<dbReference type="SUPFAM" id="SSF53474">
    <property type="entry name" value="alpha/beta-Hydrolases"/>
    <property type="match status" value="1"/>
</dbReference>
<dbReference type="EMBL" id="CAJNIZ010043482">
    <property type="protein sequence ID" value="CAE7661183.1"/>
    <property type="molecule type" value="Genomic_DNA"/>
</dbReference>
<dbReference type="OrthoDB" id="2498029at2759"/>
<keyword evidence="4" id="KW-1185">Reference proteome</keyword>
<evidence type="ECO:0000313" key="4">
    <source>
        <dbReference type="Proteomes" id="UP000649617"/>
    </source>
</evidence>
<organism evidence="3 4">
    <name type="scientific">Symbiodinium pilosum</name>
    <name type="common">Dinoflagellate</name>
    <dbReference type="NCBI Taxonomy" id="2952"/>
    <lineage>
        <taxon>Eukaryota</taxon>
        <taxon>Sar</taxon>
        <taxon>Alveolata</taxon>
        <taxon>Dinophyceae</taxon>
        <taxon>Suessiales</taxon>
        <taxon>Symbiodiniaceae</taxon>
        <taxon>Symbiodinium</taxon>
    </lineage>
</organism>
<proteinExistence type="predicted"/>
<accession>A0A812W819</accession>
<keyword evidence="1" id="KW-0378">Hydrolase</keyword>
<protein>
    <submittedName>
        <fullName evidence="3">RutD protein</fullName>
    </submittedName>
</protein>
<dbReference type="Gene3D" id="3.40.50.1820">
    <property type="entry name" value="alpha/beta hydrolase"/>
    <property type="match status" value="1"/>
</dbReference>
<feature type="non-terminal residue" evidence="3">
    <location>
        <position position="1"/>
    </location>
</feature>
<dbReference type="AlphaFoldDB" id="A0A812W819"/>
<evidence type="ECO:0000256" key="1">
    <source>
        <dbReference type="ARBA" id="ARBA00022801"/>
    </source>
</evidence>
<evidence type="ECO:0000259" key="2">
    <source>
        <dbReference type="Pfam" id="PF00561"/>
    </source>
</evidence>
<dbReference type="Pfam" id="PF00561">
    <property type="entry name" value="Abhydrolase_1"/>
    <property type="match status" value="1"/>
</dbReference>
<dbReference type="InterPro" id="IPR000073">
    <property type="entry name" value="AB_hydrolase_1"/>
</dbReference>
<dbReference type="GO" id="GO:0016787">
    <property type="term" value="F:hydrolase activity"/>
    <property type="evidence" value="ECO:0007669"/>
    <property type="project" value="UniProtKB-KW"/>
</dbReference>
<gene>
    <name evidence="3" type="primary">rutD</name>
    <name evidence="3" type="ORF">SPIL2461_LOCUS17937</name>
</gene>
<dbReference type="PANTHER" id="PTHR43798">
    <property type="entry name" value="MONOACYLGLYCEROL LIPASE"/>
    <property type="match status" value="1"/>
</dbReference>
<dbReference type="GO" id="GO:0016020">
    <property type="term" value="C:membrane"/>
    <property type="evidence" value="ECO:0007669"/>
    <property type="project" value="TreeGrafter"/>
</dbReference>
<dbReference type="InterPro" id="IPR050266">
    <property type="entry name" value="AB_hydrolase_sf"/>
</dbReference>
<dbReference type="InterPro" id="IPR029058">
    <property type="entry name" value="AB_hydrolase_fold"/>
</dbReference>
<evidence type="ECO:0000313" key="3">
    <source>
        <dbReference type="EMBL" id="CAE7661183.1"/>
    </source>
</evidence>